<evidence type="ECO:0000313" key="4">
    <source>
        <dbReference type="Proteomes" id="UP000015559"/>
    </source>
</evidence>
<dbReference type="Gene3D" id="2.40.128.110">
    <property type="entry name" value="Lipid/polyisoprenoid-binding, YceI-like"/>
    <property type="match status" value="1"/>
</dbReference>
<dbReference type="OrthoDB" id="1247465at2"/>
<feature type="signal peptide" evidence="1">
    <location>
        <begin position="1"/>
        <end position="18"/>
    </location>
</feature>
<feature type="chain" id="PRO_5004536339" description="Lipid/polyisoprenoid-binding YceI-like domain-containing protein" evidence="1">
    <location>
        <begin position="19"/>
        <end position="181"/>
    </location>
</feature>
<dbReference type="SUPFAM" id="SSF101874">
    <property type="entry name" value="YceI-like"/>
    <property type="match status" value="1"/>
</dbReference>
<dbReference type="EMBL" id="AP013066">
    <property type="protein sequence ID" value="BAN35969.1"/>
    <property type="molecule type" value="Genomic_DNA"/>
</dbReference>
<dbReference type="STRING" id="1163617.SCD_n02160"/>
<dbReference type="InterPro" id="IPR036761">
    <property type="entry name" value="TTHA0802/YceI-like_sf"/>
</dbReference>
<keyword evidence="4" id="KW-1185">Reference proteome</keyword>
<dbReference type="RefSeq" id="WP_009205166.1">
    <property type="nucleotide sequence ID" value="NC_022357.1"/>
</dbReference>
<sequence length="181" mass="19673">MIRLLAILSLLSSSFAYGAELSVVQFDQSTIAFVSRQMNVPVEGDFKKFSAQINIDPSRPEAGRARIEIDLASIDAGSAEANDEIKGKTWFNTREFPKASFVSSTVKALGGGSFEAAGKMTLKGKTMETRAPFTLKQEKGVLILDGTFPLKRLDYGIGSGVWSDTSVVADEVLVKFHFVLK</sequence>
<feature type="domain" description="Lipid/polyisoprenoid-binding YceI-like" evidence="2">
    <location>
        <begin position="20"/>
        <end position="181"/>
    </location>
</feature>
<evidence type="ECO:0000259" key="2">
    <source>
        <dbReference type="SMART" id="SM00867"/>
    </source>
</evidence>
<name>S6AME4_SULDS</name>
<protein>
    <recommendedName>
        <fullName evidence="2">Lipid/polyisoprenoid-binding YceI-like domain-containing protein</fullName>
    </recommendedName>
</protein>
<dbReference type="Proteomes" id="UP000015559">
    <property type="component" value="Chromosome"/>
</dbReference>
<dbReference type="Pfam" id="PF04264">
    <property type="entry name" value="YceI"/>
    <property type="match status" value="1"/>
</dbReference>
<dbReference type="SMART" id="SM00867">
    <property type="entry name" value="YceI"/>
    <property type="match status" value="1"/>
</dbReference>
<dbReference type="HOGENOM" id="CLU_071003_5_1_4"/>
<dbReference type="KEGG" id="sdr:SCD_n02160"/>
<reference evidence="3 4" key="1">
    <citation type="journal article" date="2012" name="Appl. Environ. Microbiol.">
        <title>Draft genome sequence of a psychrotolerant sulfur-oxidizing bacterium, Sulfuricella denitrificans skB26, and proteomic insights into cold adaptation.</title>
        <authorList>
            <person name="Watanabe T."/>
            <person name="Kojima H."/>
            <person name="Fukui M."/>
        </authorList>
    </citation>
    <scope>NUCLEOTIDE SEQUENCE [LARGE SCALE GENOMIC DNA]</scope>
    <source>
        <strain evidence="4">skB26</strain>
    </source>
</reference>
<keyword evidence="1" id="KW-0732">Signal</keyword>
<evidence type="ECO:0000313" key="3">
    <source>
        <dbReference type="EMBL" id="BAN35969.1"/>
    </source>
</evidence>
<gene>
    <name evidence="3" type="ORF">SCD_n02160</name>
</gene>
<dbReference type="AlphaFoldDB" id="S6AME4"/>
<dbReference type="InterPro" id="IPR007372">
    <property type="entry name" value="Lipid/polyisoprenoid-bd_YceI"/>
</dbReference>
<accession>S6AME4</accession>
<evidence type="ECO:0000256" key="1">
    <source>
        <dbReference type="SAM" id="SignalP"/>
    </source>
</evidence>
<proteinExistence type="predicted"/>
<dbReference type="PANTHER" id="PTHR34406">
    <property type="entry name" value="PROTEIN YCEI"/>
    <property type="match status" value="1"/>
</dbReference>
<dbReference type="PANTHER" id="PTHR34406:SF1">
    <property type="entry name" value="PROTEIN YCEI"/>
    <property type="match status" value="1"/>
</dbReference>
<dbReference type="eggNOG" id="COG2353">
    <property type="taxonomic scope" value="Bacteria"/>
</dbReference>
<organism evidence="3 4">
    <name type="scientific">Sulfuricella denitrificans (strain DSM 22764 / NBRC 105220 / skB26)</name>
    <dbReference type="NCBI Taxonomy" id="1163617"/>
    <lineage>
        <taxon>Bacteria</taxon>
        <taxon>Pseudomonadati</taxon>
        <taxon>Pseudomonadota</taxon>
        <taxon>Betaproteobacteria</taxon>
        <taxon>Nitrosomonadales</taxon>
        <taxon>Sulfuricellaceae</taxon>
        <taxon>Sulfuricella</taxon>
    </lineage>
</organism>